<evidence type="ECO:0000313" key="1">
    <source>
        <dbReference type="EMBL" id="EGV16506.1"/>
    </source>
</evidence>
<gene>
    <name evidence="1" type="ORF">ThimaDRAFT_4275</name>
</gene>
<dbReference type="Proteomes" id="UP000005459">
    <property type="component" value="Unassembled WGS sequence"/>
</dbReference>
<dbReference type="STRING" id="768671.ThimaDRAFT_4275"/>
<dbReference type="AlphaFoldDB" id="F9UH08"/>
<proteinExistence type="predicted"/>
<organism evidence="1 2">
    <name type="scientific">Thiocapsa marina 5811</name>
    <dbReference type="NCBI Taxonomy" id="768671"/>
    <lineage>
        <taxon>Bacteria</taxon>
        <taxon>Pseudomonadati</taxon>
        <taxon>Pseudomonadota</taxon>
        <taxon>Gammaproteobacteria</taxon>
        <taxon>Chromatiales</taxon>
        <taxon>Chromatiaceae</taxon>
        <taxon>Thiocapsa</taxon>
    </lineage>
</organism>
<keyword evidence="2" id="KW-1185">Reference proteome</keyword>
<reference evidence="1 2" key="1">
    <citation type="submission" date="2011-06" db="EMBL/GenBank/DDBJ databases">
        <title>The draft genome of Thiocapsa marina 5811.</title>
        <authorList>
            <consortium name="US DOE Joint Genome Institute (JGI-PGF)"/>
            <person name="Lucas S."/>
            <person name="Han J."/>
            <person name="Cheng J.-F."/>
            <person name="Goodwin L."/>
            <person name="Pitluck S."/>
            <person name="Peters L."/>
            <person name="Land M.L."/>
            <person name="Hauser L."/>
            <person name="Vogl K."/>
            <person name="Liu Z."/>
            <person name="Imhoff J."/>
            <person name="Thiel V."/>
            <person name="Frigaard N.-U."/>
            <person name="Bryant D."/>
            <person name="Woyke T.J."/>
        </authorList>
    </citation>
    <scope>NUCLEOTIDE SEQUENCE [LARGE SCALE GENOMIC DNA]</scope>
    <source>
        <strain evidence="1 2">5811</strain>
    </source>
</reference>
<protein>
    <submittedName>
        <fullName evidence="1">Uncharacterized protein</fullName>
    </submittedName>
</protein>
<evidence type="ECO:0000313" key="2">
    <source>
        <dbReference type="Proteomes" id="UP000005459"/>
    </source>
</evidence>
<sequence length="30" mass="3488">MHQTPTSLESQHFALDAVQSELKTYRIEKV</sequence>
<accession>F9UH08</accession>
<dbReference type="EMBL" id="AFWV01000017">
    <property type="protein sequence ID" value="EGV16506.1"/>
    <property type="molecule type" value="Genomic_DNA"/>
</dbReference>
<name>F9UH08_9GAMM</name>